<organism evidence="2 4">
    <name type="scientific">Cephus cinctus</name>
    <name type="common">Wheat stem sawfly</name>
    <dbReference type="NCBI Taxonomy" id="211228"/>
    <lineage>
        <taxon>Eukaryota</taxon>
        <taxon>Metazoa</taxon>
        <taxon>Ecdysozoa</taxon>
        <taxon>Arthropoda</taxon>
        <taxon>Hexapoda</taxon>
        <taxon>Insecta</taxon>
        <taxon>Pterygota</taxon>
        <taxon>Neoptera</taxon>
        <taxon>Endopterygota</taxon>
        <taxon>Hymenoptera</taxon>
        <taxon>Cephoidea</taxon>
        <taxon>Cephidae</taxon>
        <taxon>Cephus</taxon>
    </lineage>
</organism>
<evidence type="ECO:0000256" key="1">
    <source>
        <dbReference type="SAM" id="MobiDB-lite"/>
    </source>
</evidence>
<name>A0AAJ7CDK4_CEPCN</name>
<dbReference type="Proteomes" id="UP000694920">
    <property type="component" value="Unplaced"/>
</dbReference>
<dbReference type="GeneID" id="107273650"/>
<dbReference type="Gene3D" id="1.25.40.10">
    <property type="entry name" value="Tetratricopeptide repeat domain"/>
    <property type="match status" value="1"/>
</dbReference>
<dbReference type="KEGG" id="ccin:107273650"/>
<feature type="region of interest" description="Disordered" evidence="1">
    <location>
        <begin position="1"/>
        <end position="28"/>
    </location>
</feature>
<proteinExistence type="predicted"/>
<feature type="compositionally biased region" description="Basic residues" evidence="1">
    <location>
        <begin position="75"/>
        <end position="86"/>
    </location>
</feature>
<dbReference type="RefSeq" id="XP_015607562.1">
    <property type="nucleotide sequence ID" value="XM_015752076.2"/>
</dbReference>
<dbReference type="PANTHER" id="PTHR22684">
    <property type="entry name" value="NULP1-RELATED"/>
    <property type="match status" value="1"/>
</dbReference>
<dbReference type="InterPro" id="IPR011990">
    <property type="entry name" value="TPR-like_helical_dom_sf"/>
</dbReference>
<evidence type="ECO:0000313" key="2">
    <source>
        <dbReference type="Proteomes" id="UP000694920"/>
    </source>
</evidence>
<keyword evidence="2" id="KW-1185">Reference proteome</keyword>
<gene>
    <name evidence="3 4" type="primary">LOC107273650</name>
</gene>
<dbReference type="Pfam" id="PF04910">
    <property type="entry name" value="Tcf25"/>
    <property type="match status" value="1"/>
</dbReference>
<evidence type="ECO:0000313" key="3">
    <source>
        <dbReference type="RefSeq" id="XP_015607556.1"/>
    </source>
</evidence>
<feature type="compositionally biased region" description="Acidic residues" evidence="1">
    <location>
        <begin position="52"/>
        <end position="61"/>
    </location>
</feature>
<dbReference type="RefSeq" id="XP_015607556.1">
    <property type="nucleotide sequence ID" value="XM_015752070.2"/>
</dbReference>
<reference evidence="3 4" key="1">
    <citation type="submission" date="2025-04" db="UniProtKB">
        <authorList>
            <consortium name="RefSeq"/>
        </authorList>
    </citation>
    <scope>IDENTIFICATION</scope>
</reference>
<sequence>MSTRYMKKVYGGDVGLENNNENLSDTEIPITGVKPKQFNVFDLLNQNSENEAKDDDDEGESENPVIDTTVSEVSKRKKKKKKKHKKLDSSRVQQSSRRSSENNEEVDEIERTVREVNKLLGEPTPGCSQDIVVNELAMVPKAKENTLTIQHKHLNTFNELKRIFGTKTIQAEQSKRRDRDRVGHLKKTWLISARHNWPPIGKSGISMSIDQSIEYKGNVQYFVFEHNSTYIHIQKKFLQVVESMDPQNIIKIVNAHPYHVDGLLQLSELCKMSEDLAMAAELVERALYSLECAFHPLFNITTATCRLDYKKQQNRAFFITLFKHLLFVGGRACYRTSLELCKLLLSLDPEGDPLAIILALDLYALRGREYTWFVEFCETWESTRNLTQLPNMAYGLALCHFHLGNKEAAEELLQNALIMFPGVLIPLLDKCSVQTDSRVLGHDFFNSKAAATTPPALEKLQTLYVYRSYHLWKETDILSWLEAQVHIVLNRVDSEDDYVKYCTAKRSKRYQGKLPMNIARHIILSDIKEVTFNVQEMQNGGSILSHDPLPPTDSIDLYSRPTPPPRTNHNNSNLFSLFFSSLFMDLDGDVAIAAANGFNLFDENARNDDHD</sequence>
<feature type="region of interest" description="Disordered" evidence="1">
    <location>
        <begin position="43"/>
        <end position="109"/>
    </location>
</feature>
<dbReference type="CTD" id="38897"/>
<dbReference type="GO" id="GO:1990112">
    <property type="term" value="C:RQC complex"/>
    <property type="evidence" value="ECO:0007669"/>
    <property type="project" value="TreeGrafter"/>
</dbReference>
<dbReference type="InterPro" id="IPR006994">
    <property type="entry name" value="TCF25/Rqc1"/>
</dbReference>
<accession>A0AAJ7CDK4</accession>
<dbReference type="AlphaFoldDB" id="A0AAJ7CDK4"/>
<evidence type="ECO:0000313" key="4">
    <source>
        <dbReference type="RefSeq" id="XP_015607562.1"/>
    </source>
</evidence>
<protein>
    <submittedName>
        <fullName evidence="3 4">Transcription factor 25</fullName>
    </submittedName>
</protein>
<dbReference type="PANTHER" id="PTHR22684:SF0">
    <property type="entry name" value="RIBOSOME QUALITY CONTROL COMPLEX SUBUNIT TCF25"/>
    <property type="match status" value="1"/>
</dbReference>